<dbReference type="InterPro" id="IPR036770">
    <property type="entry name" value="Ankyrin_rpt-contain_sf"/>
</dbReference>
<dbReference type="PANTHER" id="PTHR24198:SF165">
    <property type="entry name" value="ANKYRIN REPEAT-CONTAINING PROTEIN-RELATED"/>
    <property type="match status" value="1"/>
</dbReference>
<dbReference type="SUPFAM" id="SSF48403">
    <property type="entry name" value="Ankyrin repeat"/>
    <property type="match status" value="2"/>
</dbReference>
<evidence type="ECO:0000313" key="5">
    <source>
        <dbReference type="EMBL" id="KAK6356348.1"/>
    </source>
</evidence>
<reference evidence="5 6" key="1">
    <citation type="submission" date="2019-10" db="EMBL/GenBank/DDBJ databases">
        <authorList>
            <person name="Palmer J.M."/>
        </authorList>
    </citation>
    <scope>NUCLEOTIDE SEQUENCE [LARGE SCALE GENOMIC DNA]</scope>
    <source>
        <strain evidence="5 6">TWF718</strain>
    </source>
</reference>
<organism evidence="5 6">
    <name type="scientific">Orbilia javanica</name>
    <dbReference type="NCBI Taxonomy" id="47235"/>
    <lineage>
        <taxon>Eukaryota</taxon>
        <taxon>Fungi</taxon>
        <taxon>Dikarya</taxon>
        <taxon>Ascomycota</taxon>
        <taxon>Pezizomycotina</taxon>
        <taxon>Orbiliomycetes</taxon>
        <taxon>Orbiliales</taxon>
        <taxon>Orbiliaceae</taxon>
        <taxon>Orbilia</taxon>
    </lineage>
</organism>
<dbReference type="Proteomes" id="UP001313282">
    <property type="component" value="Unassembled WGS sequence"/>
</dbReference>
<evidence type="ECO:0000256" key="4">
    <source>
        <dbReference type="SAM" id="MobiDB-lite"/>
    </source>
</evidence>
<dbReference type="Gene3D" id="1.25.40.20">
    <property type="entry name" value="Ankyrin repeat-containing domain"/>
    <property type="match status" value="2"/>
</dbReference>
<evidence type="ECO:0000256" key="3">
    <source>
        <dbReference type="PROSITE-ProRule" id="PRU00023"/>
    </source>
</evidence>
<protein>
    <submittedName>
        <fullName evidence="5">Uncharacterized protein</fullName>
    </submittedName>
</protein>
<evidence type="ECO:0000256" key="2">
    <source>
        <dbReference type="ARBA" id="ARBA00023043"/>
    </source>
</evidence>
<keyword evidence="1" id="KW-0677">Repeat</keyword>
<accession>A0AAN8MXI0</accession>
<dbReference type="AlphaFoldDB" id="A0AAN8MXI0"/>
<evidence type="ECO:0000313" key="6">
    <source>
        <dbReference type="Proteomes" id="UP001313282"/>
    </source>
</evidence>
<dbReference type="PROSITE" id="PS50088">
    <property type="entry name" value="ANK_REPEAT"/>
    <property type="match status" value="1"/>
</dbReference>
<dbReference type="PANTHER" id="PTHR24198">
    <property type="entry name" value="ANKYRIN REPEAT AND PROTEIN KINASE DOMAIN-CONTAINING PROTEIN"/>
    <property type="match status" value="1"/>
</dbReference>
<comment type="caution">
    <text evidence="5">The sequence shown here is derived from an EMBL/GenBank/DDBJ whole genome shotgun (WGS) entry which is preliminary data.</text>
</comment>
<dbReference type="SMART" id="SM00248">
    <property type="entry name" value="ANK"/>
    <property type="match status" value="9"/>
</dbReference>
<sequence>MNIPSSSSSASQTKQPKLKPEIYEPLEPLVRRLYLKEGKSLGDIAGILTEETGVTITVSQVIQLVNATWGFRKRLALKDHEYIDYKKRKREEDGKLETRVKLCGILQSEGILSKKKARRREPTHERLAKAHQPPPKTPDGLEVGTPTPRPASERSPAALICSPQDTPTPFYIMSYLYEGLPSQELNVIFQSIMTQLHEGRSPAALSPVIFVHRSIPTLLSTSETHSPASSISRIANPDSSFSNKEILEILQPLVVQFGNRADEPRKLREALDKFTRSDIPTRLYTMLKAFFRNPTLVIDDFAAQTFYSAARTGNINLLKLFIELDILKRSPNSRWHSHAKIIGATALQFSIEYRQGPSTSLLLRDKNIDVNAQPVSDLSQSILKTAVEVQDLDLVNQLLDMGAEDIVFNERYGVEGDPARLGYLSELYEAGIGWARPIREDLNKSLYTITALHSAITLPSYKIFNALLQNRIKRMRSGQTPIPFDSLLHVAAVQSLKIERLKLVLECDALDIEINGRNVYGDTALEVAMRMGSISDIRDCFTDRYSHRDWSSDTKDALNHYVRLLVRHGATIESQTQPQTQPLGNGVFYKLIVDSVHLGQLYRILDTLQSSSPSFPWISYRQSLESLGHSGFRILQLKIAQTSNPASYQDATEGVTASFQVKVVISFDKSTCTKAFRSIETISGSLFYDLPIHPLGGAFQISFQFYSRDLSFNTLYLEIDSEETEQPPQQGEMDGDLSSFNEKEVLEALRVLEERLASNINSHGRIYTPAIHWARQNDNPEICTRLINLYSDEIQEMPAYELSTFLALAVHSNSHRTIKKIIPYVQSVDKISALEAAWNGDNKTFELILNLAQQNAVYNFGVPPELLTLIAIHAGHTYKVIRLLDQVGVKANHILEGGTTFLETAAVLGRLDIARVLLNAGASDRLLEAKAKADQFGHFVLSNIINEKIIQLRPDESMAIHPDSPGPTTESQITPEETVTPAPVITEPQLGPIDIDSGNELMKYLFSG</sequence>
<name>A0AAN8MXI0_9PEZI</name>
<feature type="region of interest" description="Disordered" evidence="4">
    <location>
        <begin position="114"/>
        <end position="155"/>
    </location>
</feature>
<feature type="repeat" description="ANK" evidence="3">
    <location>
        <begin position="897"/>
        <end position="929"/>
    </location>
</feature>
<proteinExistence type="predicted"/>
<dbReference type="EMBL" id="JAVHNR010000001">
    <property type="protein sequence ID" value="KAK6356348.1"/>
    <property type="molecule type" value="Genomic_DNA"/>
</dbReference>
<keyword evidence="6" id="KW-1185">Reference proteome</keyword>
<evidence type="ECO:0000256" key="1">
    <source>
        <dbReference type="ARBA" id="ARBA00022737"/>
    </source>
</evidence>
<dbReference type="PROSITE" id="PS50297">
    <property type="entry name" value="ANK_REP_REGION"/>
    <property type="match status" value="1"/>
</dbReference>
<dbReference type="InterPro" id="IPR002110">
    <property type="entry name" value="Ankyrin_rpt"/>
</dbReference>
<gene>
    <name evidence="5" type="ORF">TWF718_000709</name>
</gene>
<keyword evidence="2 3" id="KW-0040">ANK repeat</keyword>